<evidence type="ECO:0000313" key="6">
    <source>
        <dbReference type="Proteomes" id="UP000247922"/>
    </source>
</evidence>
<evidence type="ECO:0000256" key="3">
    <source>
        <dbReference type="ARBA" id="ARBA00023163"/>
    </source>
</evidence>
<dbReference type="PANTHER" id="PTHR42756">
    <property type="entry name" value="TRANSCRIPTIONAL REGULATOR, MARR"/>
    <property type="match status" value="1"/>
</dbReference>
<keyword evidence="6" id="KW-1185">Reference proteome</keyword>
<dbReference type="Pfam" id="PF01047">
    <property type="entry name" value="MarR"/>
    <property type="match status" value="1"/>
</dbReference>
<protein>
    <submittedName>
        <fullName evidence="5">MarR family transcriptional regulator</fullName>
    </submittedName>
</protein>
<keyword evidence="3" id="KW-0804">Transcription</keyword>
<dbReference type="RefSeq" id="WP_110251310.1">
    <property type="nucleotide sequence ID" value="NZ_QJJR01000006.1"/>
</dbReference>
<reference evidence="5 6" key="1">
    <citation type="submission" date="2018-05" db="EMBL/GenBank/DDBJ databases">
        <title>Genomic Encyclopedia of Type Strains, Phase IV (KMG-IV): sequencing the most valuable type-strain genomes for metagenomic binning, comparative biology and taxonomic classification.</title>
        <authorList>
            <person name="Goeker M."/>
        </authorList>
    </citation>
    <scope>NUCLEOTIDE SEQUENCE [LARGE SCALE GENOMIC DNA]</scope>
    <source>
        <strain evidence="5 6">DSM 22440</strain>
    </source>
</reference>
<accession>A0A2V3WQJ7</accession>
<dbReference type="AlphaFoldDB" id="A0A2V3WQJ7"/>
<dbReference type="InterPro" id="IPR000835">
    <property type="entry name" value="HTH_MarR-typ"/>
</dbReference>
<evidence type="ECO:0000256" key="2">
    <source>
        <dbReference type="ARBA" id="ARBA00023125"/>
    </source>
</evidence>
<dbReference type="Proteomes" id="UP000247922">
    <property type="component" value="Unassembled WGS sequence"/>
</dbReference>
<sequence>MPDDIILYIRFVHFALEREKKSLFETHNLTASQGDILLFLGHAHHHQNALNQKNIEEHFHLTNPTVTGLLKRLEEKGFIERVKSETDARNKIIHLTDQSFNVLKKFFEHKQEMEKKLFRGMSEEKKEVVLGYLKEILANLNQDHDVCKK</sequence>
<dbReference type="InterPro" id="IPR036388">
    <property type="entry name" value="WH-like_DNA-bd_sf"/>
</dbReference>
<dbReference type="PROSITE" id="PS50995">
    <property type="entry name" value="HTH_MARR_2"/>
    <property type="match status" value="1"/>
</dbReference>
<evidence type="ECO:0000259" key="4">
    <source>
        <dbReference type="PROSITE" id="PS50995"/>
    </source>
</evidence>
<dbReference type="PANTHER" id="PTHR42756:SF1">
    <property type="entry name" value="TRANSCRIPTIONAL REPRESSOR OF EMRAB OPERON"/>
    <property type="match status" value="1"/>
</dbReference>
<feature type="domain" description="HTH marR-type" evidence="4">
    <location>
        <begin position="2"/>
        <end position="138"/>
    </location>
</feature>
<evidence type="ECO:0000256" key="1">
    <source>
        <dbReference type="ARBA" id="ARBA00023015"/>
    </source>
</evidence>
<dbReference type="PRINTS" id="PR00598">
    <property type="entry name" value="HTHMARR"/>
</dbReference>
<dbReference type="SUPFAM" id="SSF46785">
    <property type="entry name" value="Winged helix' DNA-binding domain"/>
    <property type="match status" value="1"/>
</dbReference>
<dbReference type="OrthoDB" id="9799663at2"/>
<dbReference type="Gene3D" id="1.10.10.10">
    <property type="entry name" value="Winged helix-like DNA-binding domain superfamily/Winged helix DNA-binding domain"/>
    <property type="match status" value="1"/>
</dbReference>
<name>A0A2V3WQJ7_9BACI</name>
<dbReference type="EMBL" id="QJJR01000006">
    <property type="protein sequence ID" value="PXW90969.1"/>
    <property type="molecule type" value="Genomic_DNA"/>
</dbReference>
<dbReference type="SMART" id="SM00347">
    <property type="entry name" value="HTH_MARR"/>
    <property type="match status" value="1"/>
</dbReference>
<keyword evidence="2" id="KW-0238">DNA-binding</keyword>
<dbReference type="GO" id="GO:0003677">
    <property type="term" value="F:DNA binding"/>
    <property type="evidence" value="ECO:0007669"/>
    <property type="project" value="UniProtKB-KW"/>
</dbReference>
<organism evidence="5 6">
    <name type="scientific">Streptohalobacillus salinus</name>
    <dbReference type="NCBI Taxonomy" id="621096"/>
    <lineage>
        <taxon>Bacteria</taxon>
        <taxon>Bacillati</taxon>
        <taxon>Bacillota</taxon>
        <taxon>Bacilli</taxon>
        <taxon>Bacillales</taxon>
        <taxon>Bacillaceae</taxon>
        <taxon>Streptohalobacillus</taxon>
    </lineage>
</organism>
<gene>
    <name evidence="5" type="ORF">DES38_1063</name>
</gene>
<evidence type="ECO:0000313" key="5">
    <source>
        <dbReference type="EMBL" id="PXW90969.1"/>
    </source>
</evidence>
<proteinExistence type="predicted"/>
<dbReference type="GO" id="GO:0003700">
    <property type="term" value="F:DNA-binding transcription factor activity"/>
    <property type="evidence" value="ECO:0007669"/>
    <property type="project" value="InterPro"/>
</dbReference>
<comment type="caution">
    <text evidence="5">The sequence shown here is derived from an EMBL/GenBank/DDBJ whole genome shotgun (WGS) entry which is preliminary data.</text>
</comment>
<dbReference type="InterPro" id="IPR036390">
    <property type="entry name" value="WH_DNA-bd_sf"/>
</dbReference>
<keyword evidence="1" id="KW-0805">Transcription regulation</keyword>